<feature type="compositionally biased region" description="Low complexity" evidence="10">
    <location>
        <begin position="194"/>
        <end position="207"/>
    </location>
</feature>
<evidence type="ECO:0000256" key="2">
    <source>
        <dbReference type="ARBA" id="ARBA00022519"/>
    </source>
</evidence>
<comment type="similarity">
    <text evidence="9">Belongs to the RodZ family.</text>
</comment>
<feature type="topological domain" description="Periplasmic" evidence="9">
    <location>
        <begin position="133"/>
        <end position="338"/>
    </location>
</feature>
<dbReference type="GeneID" id="31412189"/>
<keyword evidence="6 9" id="KW-1133">Transmembrane helix</keyword>
<evidence type="ECO:0000259" key="12">
    <source>
        <dbReference type="PROSITE" id="PS50943"/>
    </source>
</evidence>
<evidence type="ECO:0000313" key="13">
    <source>
        <dbReference type="EMBL" id="CBY28240.1"/>
    </source>
</evidence>
<dbReference type="PANTHER" id="PTHR34475">
    <property type="match status" value="1"/>
</dbReference>
<dbReference type="InterPro" id="IPR050400">
    <property type="entry name" value="Bact_Cytoskel_RodZ"/>
</dbReference>
<keyword evidence="5 9" id="KW-0735">Signal-anchor</keyword>
<comment type="subcellular location">
    <subcellularLocation>
        <location evidence="9">Cell inner membrane</location>
        <topology evidence="9">Single-pass type II membrane protein</topology>
    </subcellularLocation>
    <text evidence="9">Forms helical filaments along the long axis of the cell.</text>
</comment>
<dbReference type="SMART" id="SM00530">
    <property type="entry name" value="HTH_XRE"/>
    <property type="match status" value="1"/>
</dbReference>
<evidence type="ECO:0000256" key="3">
    <source>
        <dbReference type="ARBA" id="ARBA00022692"/>
    </source>
</evidence>
<organism evidence="13 14">
    <name type="scientific">Yersinia enterocolitica subsp. palearctica serotype O:3 (strain DSM 13030 / CIP 106945 / Y11)</name>
    <dbReference type="NCBI Taxonomy" id="930944"/>
    <lineage>
        <taxon>Bacteria</taxon>
        <taxon>Pseudomonadati</taxon>
        <taxon>Pseudomonadota</taxon>
        <taxon>Gammaproteobacteria</taxon>
        <taxon>Enterobacterales</taxon>
        <taxon>Yersiniaceae</taxon>
        <taxon>Yersinia</taxon>
    </lineage>
</organism>
<protein>
    <recommendedName>
        <fullName evidence="9">Cytoskeleton protein RodZ</fullName>
    </recommendedName>
</protein>
<evidence type="ECO:0000256" key="5">
    <source>
        <dbReference type="ARBA" id="ARBA00022968"/>
    </source>
</evidence>
<dbReference type="Pfam" id="PF13413">
    <property type="entry name" value="HTH_25"/>
    <property type="match status" value="1"/>
</dbReference>
<evidence type="ECO:0000313" key="14">
    <source>
        <dbReference type="Proteomes" id="UP000008084"/>
    </source>
</evidence>
<dbReference type="GO" id="GO:0005886">
    <property type="term" value="C:plasma membrane"/>
    <property type="evidence" value="ECO:0007669"/>
    <property type="project" value="UniProtKB-SubCell"/>
</dbReference>
<gene>
    <name evidence="9" type="primary">rodZ</name>
    <name evidence="13" type="ordered locus">Y11_42901</name>
</gene>
<dbReference type="GO" id="GO:0008360">
    <property type="term" value="P:regulation of cell shape"/>
    <property type="evidence" value="ECO:0007669"/>
    <property type="project" value="UniProtKB-UniRule"/>
</dbReference>
<dbReference type="HAMAP" id="MF_02017">
    <property type="entry name" value="RodZ"/>
    <property type="match status" value="1"/>
</dbReference>
<dbReference type="GO" id="GO:0003677">
    <property type="term" value="F:DNA binding"/>
    <property type="evidence" value="ECO:0007669"/>
    <property type="project" value="UniProtKB-KW"/>
</dbReference>
<evidence type="ECO:0000256" key="10">
    <source>
        <dbReference type="SAM" id="MobiDB-lite"/>
    </source>
</evidence>
<keyword evidence="1 9" id="KW-1003">Cell membrane</keyword>
<evidence type="ECO:0000256" key="1">
    <source>
        <dbReference type="ARBA" id="ARBA00022475"/>
    </source>
</evidence>
<evidence type="ECO:0000256" key="6">
    <source>
        <dbReference type="ARBA" id="ARBA00022989"/>
    </source>
</evidence>
<evidence type="ECO:0000256" key="9">
    <source>
        <dbReference type="HAMAP-Rule" id="MF_02017"/>
    </source>
</evidence>
<keyword evidence="3 9" id="KW-0812">Transmembrane</keyword>
<proteinExistence type="inferred from homology"/>
<feature type="transmembrane region" description="Helical" evidence="11">
    <location>
        <begin position="112"/>
        <end position="133"/>
    </location>
</feature>
<sequence length="338" mass="35557">MNTEASQDQTVPETTGVRLRQARESLGLTQQTVAERLCLKVSTIRDIEEDKAQANLASTFHRGYIRSYAKLVHLPEDELLPMLAKQAPIRAAKVAPMQSFSLGKKHKKRDGWLMSFTWLIVLVVLGLTGAWWWQNHQAQQAEIVTMADQSSAQLSQNGGQAVPLADDNSDPANPVDTQAPVANSQLSTPTENGTAPATSSAAPADTANNGVNTTAPQGTTSAESAVVSPSQAPLPGVSTAQPPLPTADAGVTGTTSSADSLVMNFTADCWLQVVDASGKTLFSGIQKGGATLNLSGKAPYKLTIGAPGALTITYQGNPVDLSKFIKANRVARLTVGVE</sequence>
<dbReference type="SUPFAM" id="SSF47413">
    <property type="entry name" value="lambda repressor-like DNA-binding domains"/>
    <property type="match status" value="1"/>
</dbReference>
<dbReference type="InterPro" id="IPR001387">
    <property type="entry name" value="Cro/C1-type_HTH"/>
</dbReference>
<feature type="topological domain" description="Cytoplasmic" evidence="9">
    <location>
        <begin position="1"/>
        <end position="111"/>
    </location>
</feature>
<keyword evidence="4 9" id="KW-0133">Cell shape</keyword>
<feature type="region of interest" description="Disordered" evidence="10">
    <location>
        <begin position="154"/>
        <end position="254"/>
    </location>
</feature>
<dbReference type="HOGENOM" id="CLU_047530_3_1_6"/>
<comment type="function">
    <text evidence="9">Cytoskeletal protein that is involved in cell-shape control through regulation of the length of the long axis.</text>
</comment>
<dbReference type="PROSITE" id="PS50943">
    <property type="entry name" value="HTH_CROC1"/>
    <property type="match status" value="1"/>
</dbReference>
<dbReference type="AlphaFoldDB" id="A0A0H3NUI6"/>
<feature type="DNA-binding region" description="H-T-H motif" evidence="9">
    <location>
        <begin position="30"/>
        <end position="49"/>
    </location>
</feature>
<keyword evidence="2 9" id="KW-0997">Cell inner membrane</keyword>
<dbReference type="CDD" id="cd00093">
    <property type="entry name" value="HTH_XRE"/>
    <property type="match status" value="1"/>
</dbReference>
<dbReference type="EMBL" id="FR729477">
    <property type="protein sequence ID" value="CBY28240.1"/>
    <property type="molecule type" value="Genomic_DNA"/>
</dbReference>
<keyword evidence="7" id="KW-0238">DNA-binding</keyword>
<feature type="compositionally biased region" description="Polar residues" evidence="10">
    <location>
        <begin position="180"/>
        <end position="193"/>
    </location>
</feature>
<dbReference type="NCBIfam" id="NF008109">
    <property type="entry name" value="PRK10856.1"/>
    <property type="match status" value="1"/>
</dbReference>
<evidence type="ECO:0000256" key="11">
    <source>
        <dbReference type="SAM" id="Phobius"/>
    </source>
</evidence>
<dbReference type="RefSeq" id="WP_005159550.1">
    <property type="nucleotide sequence ID" value="NC_017564.1"/>
</dbReference>
<evidence type="ECO:0000256" key="7">
    <source>
        <dbReference type="ARBA" id="ARBA00023125"/>
    </source>
</evidence>
<feature type="domain" description="HTH cro/C1-type" evidence="12">
    <location>
        <begin position="19"/>
        <end position="56"/>
    </location>
</feature>
<dbReference type="Gene3D" id="1.10.260.40">
    <property type="entry name" value="lambda repressor-like DNA-binding domains"/>
    <property type="match status" value="1"/>
</dbReference>
<dbReference type="InterPro" id="IPR023690">
    <property type="entry name" value="RodZ"/>
</dbReference>
<comment type="domain">
    <text evidence="9">The helix-turn-helix (HTH) motif in the cytoplasmic domain of the N-terminus is involved in the formation of spirals to maintain the rigid rod shape. As this protein is anchored in the cytoplasmic membrane, the HTH motif may contribute to protein-protein interactions to form the RodZ helix, which is localized beneath the cytoplasmic membrane. The C-terminal domain may be critical for determination of the rod shape by probably interacting with enzymes required for synthesis of the peptidoglycan layer, including PBPs in the periplasm.</text>
</comment>
<dbReference type="Pfam" id="PF13464">
    <property type="entry name" value="RodZ_C"/>
    <property type="match status" value="1"/>
</dbReference>
<dbReference type="Proteomes" id="UP000008084">
    <property type="component" value="Chromosome"/>
</dbReference>
<reference evidence="13 14" key="1">
    <citation type="journal article" date="2011" name="J. Bacteriol.">
        <title>Complete genome sequence of Yersinia enterocolitica subsp. palearctica serogroup O:3.</title>
        <authorList>
            <person name="Batzilla J."/>
            <person name="Hoper D."/>
            <person name="Antonenka U."/>
            <person name="Heesemann J."/>
            <person name="Rakin A."/>
        </authorList>
    </citation>
    <scope>NUCLEOTIDE SEQUENCE [LARGE SCALE GENOMIC DNA]</scope>
    <source>
        <strain evidence="14">DSM 13030 / CIP 106945 / Y11</strain>
    </source>
</reference>
<feature type="compositionally biased region" description="Polar residues" evidence="10">
    <location>
        <begin position="208"/>
        <end position="231"/>
    </location>
</feature>
<name>A0A0H3NUI6_YERE1</name>
<keyword evidence="8 9" id="KW-0472">Membrane</keyword>
<dbReference type="KEGG" id="yey:Y11_42901"/>
<dbReference type="InterPro" id="IPR025194">
    <property type="entry name" value="RodZ-like_C"/>
</dbReference>
<evidence type="ECO:0000256" key="4">
    <source>
        <dbReference type="ARBA" id="ARBA00022960"/>
    </source>
</evidence>
<accession>A0A0H3NUI6</accession>
<dbReference type="PATRIC" id="fig|930944.6.peg.4267"/>
<dbReference type="PANTHER" id="PTHR34475:SF1">
    <property type="entry name" value="CYTOSKELETON PROTEIN RODZ"/>
    <property type="match status" value="1"/>
</dbReference>
<evidence type="ECO:0000256" key="8">
    <source>
        <dbReference type="ARBA" id="ARBA00023136"/>
    </source>
</evidence>
<dbReference type="InterPro" id="IPR010982">
    <property type="entry name" value="Lambda_DNA-bd_dom_sf"/>
</dbReference>